<evidence type="ECO:0000313" key="2">
    <source>
        <dbReference type="Proteomes" id="UP001564626"/>
    </source>
</evidence>
<proteinExistence type="predicted"/>
<gene>
    <name evidence="1" type="ORF">AB8O55_20755</name>
</gene>
<dbReference type="Proteomes" id="UP001564626">
    <property type="component" value="Unassembled WGS sequence"/>
</dbReference>
<accession>A0ABV4CNY4</accession>
<protein>
    <recommendedName>
        <fullName evidence="3">Asp23/Gls24 family envelope stress response protein</fullName>
    </recommendedName>
</protein>
<sequence length="185" mass="19959">MSGPAEPQRVLPCGRPAAALVALLGDPAEADPELREHVRGCRFCTDEFAALDRQWQAVRQAAAAPVEVPEGLVSRALETVRGLRGTAEPVELAQPGGRLRILPRPLLLLVRQVATDVLRERPGVHLRGLHGGDRWVELTIAVRYGLEAVVLAESVREQITERLEGSLGAATPVLSVRVGDVLEPE</sequence>
<name>A0ABV4CNY4_9PSEU</name>
<keyword evidence="2" id="KW-1185">Reference proteome</keyword>
<comment type="caution">
    <text evidence="1">The sequence shown here is derived from an EMBL/GenBank/DDBJ whole genome shotgun (WGS) entry which is preliminary data.</text>
</comment>
<organism evidence="1 2">
    <name type="scientific">Saccharopolyspora cebuensis</name>
    <dbReference type="NCBI Taxonomy" id="418759"/>
    <lineage>
        <taxon>Bacteria</taxon>
        <taxon>Bacillati</taxon>
        <taxon>Actinomycetota</taxon>
        <taxon>Actinomycetes</taxon>
        <taxon>Pseudonocardiales</taxon>
        <taxon>Pseudonocardiaceae</taxon>
        <taxon>Saccharopolyspora</taxon>
    </lineage>
</organism>
<evidence type="ECO:0008006" key="3">
    <source>
        <dbReference type="Google" id="ProtNLM"/>
    </source>
</evidence>
<dbReference type="RefSeq" id="WP_345361475.1">
    <property type="nucleotide sequence ID" value="NZ_BAABII010000005.1"/>
</dbReference>
<evidence type="ECO:0000313" key="1">
    <source>
        <dbReference type="EMBL" id="MEY8041847.1"/>
    </source>
</evidence>
<reference evidence="1 2" key="1">
    <citation type="submission" date="2024-08" db="EMBL/GenBank/DDBJ databases">
        <title>Genome mining of Saccharopolyspora cebuensis PGLac3 from Nigerian medicinal plant.</title>
        <authorList>
            <person name="Ezeobiora C.E."/>
            <person name="Igbokwe N.H."/>
            <person name="Amin D.H."/>
            <person name="Mendie U.E."/>
        </authorList>
    </citation>
    <scope>NUCLEOTIDE SEQUENCE [LARGE SCALE GENOMIC DNA]</scope>
    <source>
        <strain evidence="1 2">PGLac3</strain>
    </source>
</reference>
<dbReference type="EMBL" id="JBGEHV010000043">
    <property type="protein sequence ID" value="MEY8041847.1"/>
    <property type="molecule type" value="Genomic_DNA"/>
</dbReference>